<keyword evidence="5 8" id="KW-0812">Transmembrane</keyword>
<dbReference type="EMBL" id="CP034087">
    <property type="protein sequence ID" value="AZG78805.1"/>
    <property type="molecule type" value="Genomic_DNA"/>
</dbReference>
<name>A0A3G8MC03_9HYPH</name>
<dbReference type="RefSeq" id="WP_124740315.1">
    <property type="nucleotide sequence ID" value="NZ_CP034087.1"/>
</dbReference>
<evidence type="ECO:0000256" key="8">
    <source>
        <dbReference type="RuleBase" id="RU363041"/>
    </source>
</evidence>
<dbReference type="Proteomes" id="UP000273982">
    <property type="component" value="Plasmid pGW6_1"/>
</dbReference>
<geneLocation type="plasmid" evidence="10">
    <name>pgw6_1</name>
</geneLocation>
<keyword evidence="6 8" id="KW-1133">Transmembrane helix</keyword>
<dbReference type="Pfam" id="PF01925">
    <property type="entry name" value="TauE"/>
    <property type="match status" value="1"/>
</dbReference>
<feature type="transmembrane region" description="Helical" evidence="8">
    <location>
        <begin position="238"/>
        <end position="256"/>
    </location>
</feature>
<evidence type="ECO:0000256" key="1">
    <source>
        <dbReference type="ARBA" id="ARBA00004651"/>
    </source>
</evidence>
<evidence type="ECO:0000256" key="2">
    <source>
        <dbReference type="ARBA" id="ARBA00009142"/>
    </source>
</evidence>
<proteinExistence type="inferred from homology"/>
<evidence type="ECO:0000256" key="7">
    <source>
        <dbReference type="ARBA" id="ARBA00023136"/>
    </source>
</evidence>
<feature type="transmembrane region" description="Helical" evidence="8">
    <location>
        <begin position="113"/>
        <end position="132"/>
    </location>
</feature>
<keyword evidence="9" id="KW-0614">Plasmid</keyword>
<comment type="subcellular location">
    <subcellularLocation>
        <location evidence="1 8">Cell membrane</location>
        <topology evidence="1 8">Multi-pass membrane protein</topology>
    </subcellularLocation>
</comment>
<sequence>MYFDWLIDHGQSIVFRESLLTWLVLIPIALVAGTVGGTVGFGSAVILIPICVYYFGASPTVPILTVAALLGNLSRAAFSWRETDWLACGVYVAGALPSAILGALIFIEIDAALIHRLLGLFILLMIPASRLMARFAMKVMLWQLFPIGVAMGLLSGVVGTVGPINAPFFLGYGLVKGAYLATEALGAAAVHLTKSLVYGRFAAIDPVSLANGLTIGMALIGGSYLGKQIVNRIDATRFRNLLELMLAVAGSLMLLGY</sequence>
<feature type="transmembrane region" description="Helical" evidence="8">
    <location>
        <begin position="52"/>
        <end position="73"/>
    </location>
</feature>
<organism evidence="9 10">
    <name type="scientific">Methylocystis rosea</name>
    <dbReference type="NCBI Taxonomy" id="173366"/>
    <lineage>
        <taxon>Bacteria</taxon>
        <taxon>Pseudomonadati</taxon>
        <taxon>Pseudomonadota</taxon>
        <taxon>Alphaproteobacteria</taxon>
        <taxon>Hyphomicrobiales</taxon>
        <taxon>Methylocystaceae</taxon>
        <taxon>Methylocystis</taxon>
    </lineage>
</organism>
<dbReference type="InterPro" id="IPR002781">
    <property type="entry name" value="TM_pro_TauE-like"/>
</dbReference>
<feature type="transmembrane region" description="Helical" evidence="8">
    <location>
        <begin position="207"/>
        <end position="226"/>
    </location>
</feature>
<accession>A0A3G8MC03</accession>
<dbReference type="AlphaFoldDB" id="A0A3G8MC03"/>
<reference evidence="9 10" key="1">
    <citation type="submission" date="2018-11" db="EMBL/GenBank/DDBJ databases">
        <title>Genome squencing of methanotrophic bacteria isolated from alkaline groundwater in Korea.</title>
        <authorList>
            <person name="Nguyen L.N."/>
        </authorList>
    </citation>
    <scope>NUCLEOTIDE SEQUENCE [LARGE SCALE GENOMIC DNA]</scope>
    <source>
        <strain evidence="9 10">GW6</strain>
        <plasmid evidence="10">pgw6_1</plasmid>
    </source>
</reference>
<dbReference type="KEGG" id="mros:EHO51_18370"/>
<dbReference type="PANTHER" id="PTHR30269">
    <property type="entry name" value="TRANSMEMBRANE PROTEIN YFCA"/>
    <property type="match status" value="1"/>
</dbReference>
<feature type="transmembrane region" description="Helical" evidence="8">
    <location>
        <begin position="85"/>
        <end position="107"/>
    </location>
</feature>
<dbReference type="PANTHER" id="PTHR30269:SF37">
    <property type="entry name" value="MEMBRANE TRANSPORTER PROTEIN"/>
    <property type="match status" value="1"/>
</dbReference>
<evidence type="ECO:0000313" key="10">
    <source>
        <dbReference type="Proteomes" id="UP000273982"/>
    </source>
</evidence>
<dbReference type="InterPro" id="IPR052017">
    <property type="entry name" value="TSUP"/>
</dbReference>
<evidence type="ECO:0000256" key="6">
    <source>
        <dbReference type="ARBA" id="ARBA00022989"/>
    </source>
</evidence>
<evidence type="ECO:0000256" key="3">
    <source>
        <dbReference type="ARBA" id="ARBA00022448"/>
    </source>
</evidence>
<evidence type="ECO:0000256" key="5">
    <source>
        <dbReference type="ARBA" id="ARBA00022692"/>
    </source>
</evidence>
<evidence type="ECO:0000256" key="4">
    <source>
        <dbReference type="ARBA" id="ARBA00022475"/>
    </source>
</evidence>
<keyword evidence="7 8" id="KW-0472">Membrane</keyword>
<keyword evidence="4 8" id="KW-1003">Cell membrane</keyword>
<comment type="similarity">
    <text evidence="2 8">Belongs to the 4-toluene sulfonate uptake permease (TSUP) (TC 2.A.102) family.</text>
</comment>
<evidence type="ECO:0000313" key="9">
    <source>
        <dbReference type="EMBL" id="AZG78805.1"/>
    </source>
</evidence>
<protein>
    <recommendedName>
        <fullName evidence="8">Probable membrane transporter protein</fullName>
    </recommendedName>
</protein>
<gene>
    <name evidence="9" type="ORF">EHO51_18370</name>
</gene>
<feature type="transmembrane region" description="Helical" evidence="8">
    <location>
        <begin position="20"/>
        <end position="46"/>
    </location>
</feature>
<feature type="transmembrane region" description="Helical" evidence="8">
    <location>
        <begin position="144"/>
        <end position="164"/>
    </location>
</feature>
<keyword evidence="3" id="KW-0813">Transport</keyword>
<dbReference type="GO" id="GO:0005886">
    <property type="term" value="C:plasma membrane"/>
    <property type="evidence" value="ECO:0007669"/>
    <property type="project" value="UniProtKB-SubCell"/>
</dbReference>